<dbReference type="PANTHER" id="PTHR33048">
    <property type="entry name" value="PTH11-LIKE INTEGRAL MEMBRANE PROTEIN (AFU_ORTHOLOGUE AFUA_5G11245)"/>
    <property type="match status" value="1"/>
</dbReference>
<accession>A0A6A6J2H3</accession>
<evidence type="ECO:0000256" key="2">
    <source>
        <dbReference type="ARBA" id="ARBA00022692"/>
    </source>
</evidence>
<dbReference type="GO" id="GO:0016020">
    <property type="term" value="C:membrane"/>
    <property type="evidence" value="ECO:0007669"/>
    <property type="project" value="UniProtKB-SubCell"/>
</dbReference>
<gene>
    <name evidence="9" type="ORF">BU26DRAFT_32006</name>
</gene>
<organism evidence="9 10">
    <name type="scientific">Trematosphaeria pertusa</name>
    <dbReference type="NCBI Taxonomy" id="390896"/>
    <lineage>
        <taxon>Eukaryota</taxon>
        <taxon>Fungi</taxon>
        <taxon>Dikarya</taxon>
        <taxon>Ascomycota</taxon>
        <taxon>Pezizomycotina</taxon>
        <taxon>Dothideomycetes</taxon>
        <taxon>Pleosporomycetidae</taxon>
        <taxon>Pleosporales</taxon>
        <taxon>Massarineae</taxon>
        <taxon>Trematosphaeriaceae</taxon>
        <taxon>Trematosphaeria</taxon>
    </lineage>
</organism>
<feature type="compositionally biased region" description="Polar residues" evidence="6">
    <location>
        <begin position="403"/>
        <end position="415"/>
    </location>
</feature>
<dbReference type="EMBL" id="ML987189">
    <property type="protein sequence ID" value="KAF2256919.1"/>
    <property type="molecule type" value="Genomic_DNA"/>
</dbReference>
<dbReference type="RefSeq" id="XP_033691923.1">
    <property type="nucleotide sequence ID" value="XM_033822038.1"/>
</dbReference>
<comment type="subcellular location">
    <subcellularLocation>
        <location evidence="1">Membrane</location>
        <topology evidence="1">Multi-pass membrane protein</topology>
    </subcellularLocation>
</comment>
<dbReference type="Pfam" id="PF20684">
    <property type="entry name" value="Fung_rhodopsin"/>
    <property type="match status" value="1"/>
</dbReference>
<feature type="transmembrane region" description="Helical" evidence="7">
    <location>
        <begin position="278"/>
        <end position="300"/>
    </location>
</feature>
<feature type="transmembrane region" description="Helical" evidence="7">
    <location>
        <begin position="128"/>
        <end position="152"/>
    </location>
</feature>
<feature type="transmembrane region" description="Helical" evidence="7">
    <location>
        <begin position="70"/>
        <end position="88"/>
    </location>
</feature>
<comment type="similarity">
    <text evidence="5">Belongs to the SAT4 family.</text>
</comment>
<sequence>MATDVSAYIDLLPEQLPPDPAREWKINHPGKIDKHTSQVLIGVFTAFATIAVALRIIVHLRKRGRLFVDDYLVFFATACLLVETGVLYHNLHMMYVEATLAHDPNNIALFTRGDLQELINDYLKWNNIYIAFAWTTNYVIKLSFLAFFRVLVRDVSRGLNWYWWFVLCFTVASWLFNFTENMILCGASKSLKCFPYPRYNLEMGGASTAADIITDIMIVSIPILLLHKTQLRLSHKIRILTFLCLSIVMVALALARLIHGLTRDYSGVLTFSMIWTHLWLHLESSVAVLMGGVTAFRTVFARQVRDDDKAKGRRSNSTLYEYVLRFFGKSRPADSEISSSVGEKKEGFLQGPRTGASLKGLRTFIRRHDREPGHTTVEDTMASCTYDPLESYHNFKRHEDGNQKTPSSTTFQGSGSIEDYEMPGRPLPVLQTHNMV</sequence>
<dbReference type="GeneID" id="54575368"/>
<dbReference type="Proteomes" id="UP000800094">
    <property type="component" value="Unassembled WGS sequence"/>
</dbReference>
<feature type="region of interest" description="Disordered" evidence="6">
    <location>
        <begin position="396"/>
        <end position="436"/>
    </location>
</feature>
<protein>
    <recommendedName>
        <fullName evidence="8">Rhodopsin domain-containing protein</fullName>
    </recommendedName>
</protein>
<feature type="transmembrane region" description="Helical" evidence="7">
    <location>
        <begin position="159"/>
        <end position="176"/>
    </location>
</feature>
<feature type="transmembrane region" description="Helical" evidence="7">
    <location>
        <begin position="239"/>
        <end position="258"/>
    </location>
</feature>
<proteinExistence type="inferred from homology"/>
<evidence type="ECO:0000259" key="8">
    <source>
        <dbReference type="Pfam" id="PF20684"/>
    </source>
</evidence>
<evidence type="ECO:0000313" key="9">
    <source>
        <dbReference type="EMBL" id="KAF2256919.1"/>
    </source>
</evidence>
<dbReference type="PANTHER" id="PTHR33048:SF47">
    <property type="entry name" value="INTEGRAL MEMBRANE PROTEIN-RELATED"/>
    <property type="match status" value="1"/>
</dbReference>
<evidence type="ECO:0000256" key="5">
    <source>
        <dbReference type="ARBA" id="ARBA00038359"/>
    </source>
</evidence>
<evidence type="ECO:0000256" key="4">
    <source>
        <dbReference type="ARBA" id="ARBA00023136"/>
    </source>
</evidence>
<evidence type="ECO:0000256" key="1">
    <source>
        <dbReference type="ARBA" id="ARBA00004141"/>
    </source>
</evidence>
<keyword evidence="2 7" id="KW-0812">Transmembrane</keyword>
<keyword evidence="4 7" id="KW-0472">Membrane</keyword>
<dbReference type="InterPro" id="IPR052337">
    <property type="entry name" value="SAT4-like"/>
</dbReference>
<dbReference type="InterPro" id="IPR049326">
    <property type="entry name" value="Rhodopsin_dom_fungi"/>
</dbReference>
<feature type="transmembrane region" description="Helical" evidence="7">
    <location>
        <begin position="206"/>
        <end position="227"/>
    </location>
</feature>
<name>A0A6A6J2H3_9PLEO</name>
<feature type="domain" description="Rhodopsin" evidence="8">
    <location>
        <begin position="54"/>
        <end position="301"/>
    </location>
</feature>
<evidence type="ECO:0000256" key="3">
    <source>
        <dbReference type="ARBA" id="ARBA00022989"/>
    </source>
</evidence>
<evidence type="ECO:0000313" key="10">
    <source>
        <dbReference type="Proteomes" id="UP000800094"/>
    </source>
</evidence>
<keyword evidence="10" id="KW-1185">Reference proteome</keyword>
<dbReference type="AlphaFoldDB" id="A0A6A6J2H3"/>
<evidence type="ECO:0000256" key="6">
    <source>
        <dbReference type="SAM" id="MobiDB-lite"/>
    </source>
</evidence>
<evidence type="ECO:0000256" key="7">
    <source>
        <dbReference type="SAM" id="Phobius"/>
    </source>
</evidence>
<keyword evidence="3 7" id="KW-1133">Transmembrane helix</keyword>
<feature type="transmembrane region" description="Helical" evidence="7">
    <location>
        <begin position="39"/>
        <end position="58"/>
    </location>
</feature>
<reference evidence="9" key="1">
    <citation type="journal article" date="2020" name="Stud. Mycol.">
        <title>101 Dothideomycetes genomes: a test case for predicting lifestyles and emergence of pathogens.</title>
        <authorList>
            <person name="Haridas S."/>
            <person name="Albert R."/>
            <person name="Binder M."/>
            <person name="Bloem J."/>
            <person name="Labutti K."/>
            <person name="Salamov A."/>
            <person name="Andreopoulos B."/>
            <person name="Baker S."/>
            <person name="Barry K."/>
            <person name="Bills G."/>
            <person name="Bluhm B."/>
            <person name="Cannon C."/>
            <person name="Castanera R."/>
            <person name="Culley D."/>
            <person name="Daum C."/>
            <person name="Ezra D."/>
            <person name="Gonzalez J."/>
            <person name="Henrissat B."/>
            <person name="Kuo A."/>
            <person name="Liang C."/>
            <person name="Lipzen A."/>
            <person name="Lutzoni F."/>
            <person name="Magnuson J."/>
            <person name="Mondo S."/>
            <person name="Nolan M."/>
            <person name="Ohm R."/>
            <person name="Pangilinan J."/>
            <person name="Park H.-J."/>
            <person name="Ramirez L."/>
            <person name="Alfaro M."/>
            <person name="Sun H."/>
            <person name="Tritt A."/>
            <person name="Yoshinaga Y."/>
            <person name="Zwiers L.-H."/>
            <person name="Turgeon B."/>
            <person name="Goodwin S."/>
            <person name="Spatafora J."/>
            <person name="Crous P."/>
            <person name="Grigoriev I."/>
        </authorList>
    </citation>
    <scope>NUCLEOTIDE SEQUENCE</scope>
    <source>
        <strain evidence="9">CBS 122368</strain>
    </source>
</reference>
<dbReference type="OrthoDB" id="444631at2759"/>